<evidence type="ECO:0008006" key="4">
    <source>
        <dbReference type="Google" id="ProtNLM"/>
    </source>
</evidence>
<dbReference type="Proteomes" id="UP000239757">
    <property type="component" value="Unassembled WGS sequence"/>
</dbReference>
<evidence type="ECO:0000313" key="2">
    <source>
        <dbReference type="EMBL" id="PPR80614.1"/>
    </source>
</evidence>
<dbReference type="AlphaFoldDB" id="A0A2P5VP58"/>
<organism evidence="2 3">
    <name type="scientific">Gossypium barbadense</name>
    <name type="common">Sea Island cotton</name>
    <name type="synonym">Hibiscus barbadensis</name>
    <dbReference type="NCBI Taxonomy" id="3634"/>
    <lineage>
        <taxon>Eukaryota</taxon>
        <taxon>Viridiplantae</taxon>
        <taxon>Streptophyta</taxon>
        <taxon>Embryophyta</taxon>
        <taxon>Tracheophyta</taxon>
        <taxon>Spermatophyta</taxon>
        <taxon>Magnoliopsida</taxon>
        <taxon>eudicotyledons</taxon>
        <taxon>Gunneridae</taxon>
        <taxon>Pentapetalae</taxon>
        <taxon>rosids</taxon>
        <taxon>malvids</taxon>
        <taxon>Malvales</taxon>
        <taxon>Malvaceae</taxon>
        <taxon>Malvoideae</taxon>
        <taxon>Gossypium</taxon>
    </lineage>
</organism>
<dbReference type="Gene3D" id="2.40.50.40">
    <property type="match status" value="1"/>
</dbReference>
<evidence type="ECO:0000313" key="3">
    <source>
        <dbReference type="Proteomes" id="UP000239757"/>
    </source>
</evidence>
<protein>
    <recommendedName>
        <fullName evidence="4">Chromo domain-containing protein</fullName>
    </recommendedName>
</protein>
<gene>
    <name evidence="2" type="ORF">GOBAR_AA40095</name>
</gene>
<dbReference type="EMBL" id="KZ671761">
    <property type="protein sequence ID" value="PPR80614.1"/>
    <property type="molecule type" value="Genomic_DNA"/>
</dbReference>
<feature type="compositionally biased region" description="Polar residues" evidence="1">
    <location>
        <begin position="1"/>
        <end position="13"/>
    </location>
</feature>
<feature type="region of interest" description="Disordered" evidence="1">
    <location>
        <begin position="1"/>
        <end position="52"/>
    </location>
</feature>
<name>A0A2P5VP58_GOSBA</name>
<evidence type="ECO:0000256" key="1">
    <source>
        <dbReference type="SAM" id="MobiDB-lite"/>
    </source>
</evidence>
<feature type="compositionally biased region" description="Polar residues" evidence="1">
    <location>
        <begin position="21"/>
        <end position="45"/>
    </location>
</feature>
<proteinExistence type="predicted"/>
<reference evidence="2 3" key="1">
    <citation type="submission" date="2015-01" db="EMBL/GenBank/DDBJ databases">
        <title>Genome of allotetraploid Gossypium barbadense reveals genomic plasticity and fiber elongation in cotton evolution.</title>
        <authorList>
            <person name="Chen X."/>
            <person name="Liu X."/>
            <person name="Zhao B."/>
            <person name="Zheng H."/>
            <person name="Hu Y."/>
            <person name="Lu G."/>
            <person name="Yang C."/>
            <person name="Chen J."/>
            <person name="Shan C."/>
            <person name="Zhang L."/>
            <person name="Zhou Y."/>
            <person name="Wang L."/>
            <person name="Guo W."/>
            <person name="Bai Y."/>
            <person name="Ruan J."/>
            <person name="Shangguan X."/>
            <person name="Mao Y."/>
            <person name="Jiang J."/>
            <person name="Zhu Y."/>
            <person name="Lei J."/>
            <person name="Kang H."/>
            <person name="Chen S."/>
            <person name="He X."/>
            <person name="Wang R."/>
            <person name="Wang Y."/>
            <person name="Chen J."/>
            <person name="Wang L."/>
            <person name="Yu S."/>
            <person name="Wang B."/>
            <person name="Wei J."/>
            <person name="Song S."/>
            <person name="Lu X."/>
            <person name="Gao Z."/>
            <person name="Gu W."/>
            <person name="Deng X."/>
            <person name="Ma D."/>
            <person name="Wang S."/>
            <person name="Liang W."/>
            <person name="Fang L."/>
            <person name="Cai C."/>
            <person name="Zhu X."/>
            <person name="Zhou B."/>
            <person name="Zhang Y."/>
            <person name="Chen Z."/>
            <person name="Xu S."/>
            <person name="Zhu R."/>
            <person name="Wang S."/>
            <person name="Zhang T."/>
            <person name="Zhao G."/>
        </authorList>
    </citation>
    <scope>NUCLEOTIDE SEQUENCE [LARGE SCALE GENOMIC DNA]</scope>
    <source>
        <strain evidence="3">cv. Xinhai21</strain>
        <tissue evidence="2">Leaf</tissue>
    </source>
</reference>
<dbReference type="OrthoDB" id="341259at2759"/>
<sequence>MEPASANESNSSPIFLPQPRSLGTQEAGNTVEASISNEVSKSIGSRAQPGGEGMEYLIEWKDGYVKPSFC</sequence>
<accession>A0A2P5VP58</accession>